<evidence type="ECO:0000256" key="2">
    <source>
        <dbReference type="ARBA" id="ARBA00008814"/>
    </source>
</evidence>
<dbReference type="InterPro" id="IPR002491">
    <property type="entry name" value="ABC_transptr_periplasmic_BD"/>
</dbReference>
<dbReference type="PROSITE" id="PS50983">
    <property type="entry name" value="FE_B12_PBP"/>
    <property type="match status" value="1"/>
</dbReference>
<feature type="region of interest" description="Disordered" evidence="5">
    <location>
        <begin position="50"/>
        <end position="89"/>
    </location>
</feature>
<evidence type="ECO:0000259" key="7">
    <source>
        <dbReference type="PROSITE" id="PS50983"/>
    </source>
</evidence>
<reference evidence="9 11" key="2">
    <citation type="submission" date="2017-10" db="EMBL/GenBank/DDBJ databases">
        <title>The new phylogeny of genus Mycobacterium.</title>
        <authorList>
            <person name="Tortoli E."/>
            <person name="Trovato A."/>
            <person name="Cirillo D.M."/>
        </authorList>
    </citation>
    <scope>NUCLEOTIDE SEQUENCE [LARGE SCALE GENOMIC DNA]</scope>
    <source>
        <strain evidence="9 11">IP141170001</strain>
    </source>
</reference>
<dbReference type="AlphaFoldDB" id="A0A1Q4HFY4"/>
<evidence type="ECO:0000313" key="8">
    <source>
        <dbReference type="EMBL" id="OPE51996.1"/>
    </source>
</evidence>
<feature type="domain" description="Fe/B12 periplasmic-binding" evidence="7">
    <location>
        <begin position="95"/>
        <end position="355"/>
    </location>
</feature>
<name>A0A1Q4HFY4_9MYCO</name>
<dbReference type="OrthoDB" id="9793175at2"/>
<dbReference type="Proteomes" id="UP000220340">
    <property type="component" value="Unassembled WGS sequence"/>
</dbReference>
<organism evidence="9 11">
    <name type="scientific">Mycolicibacterium diernhoferi</name>
    <dbReference type="NCBI Taxonomy" id="1801"/>
    <lineage>
        <taxon>Bacteria</taxon>
        <taxon>Bacillati</taxon>
        <taxon>Actinomycetota</taxon>
        <taxon>Actinomycetes</taxon>
        <taxon>Mycobacteriales</taxon>
        <taxon>Mycobacteriaceae</taxon>
        <taxon>Mycolicibacterium</taxon>
    </lineage>
</organism>
<keyword evidence="4 6" id="KW-0732">Signal</keyword>
<evidence type="ECO:0000256" key="5">
    <source>
        <dbReference type="SAM" id="MobiDB-lite"/>
    </source>
</evidence>
<dbReference type="InterPro" id="IPR051313">
    <property type="entry name" value="Bact_iron-sidero_bind"/>
</dbReference>
<keyword evidence="11" id="KW-1185">Reference proteome</keyword>
<evidence type="ECO:0000313" key="9">
    <source>
        <dbReference type="EMBL" id="PEG56326.1"/>
    </source>
</evidence>
<dbReference type="Pfam" id="PF01497">
    <property type="entry name" value="Peripla_BP_2"/>
    <property type="match status" value="1"/>
</dbReference>
<dbReference type="Proteomes" id="UP000191039">
    <property type="component" value="Unassembled WGS sequence"/>
</dbReference>
<dbReference type="PANTHER" id="PTHR30532">
    <property type="entry name" value="IRON III DICITRATE-BINDING PERIPLASMIC PROTEIN"/>
    <property type="match status" value="1"/>
</dbReference>
<feature type="chain" id="PRO_5044564079" evidence="6">
    <location>
        <begin position="20"/>
        <end position="355"/>
    </location>
</feature>
<evidence type="ECO:0000313" key="11">
    <source>
        <dbReference type="Proteomes" id="UP000220340"/>
    </source>
</evidence>
<comment type="subcellular location">
    <subcellularLocation>
        <location evidence="1">Cell envelope</location>
    </subcellularLocation>
</comment>
<dbReference type="EMBL" id="MIJD01000215">
    <property type="protein sequence ID" value="OPE51996.1"/>
    <property type="molecule type" value="Genomic_DNA"/>
</dbReference>
<dbReference type="GO" id="GO:0030288">
    <property type="term" value="C:outer membrane-bounded periplasmic space"/>
    <property type="evidence" value="ECO:0007669"/>
    <property type="project" value="TreeGrafter"/>
</dbReference>
<dbReference type="RefSeq" id="WP_073855931.1">
    <property type="nucleotide sequence ID" value="NZ_BAAATC010000019.1"/>
</dbReference>
<evidence type="ECO:0000256" key="6">
    <source>
        <dbReference type="SAM" id="SignalP"/>
    </source>
</evidence>
<comment type="similarity">
    <text evidence="2">Belongs to the bacterial solute-binding protein 8 family.</text>
</comment>
<dbReference type="SUPFAM" id="SSF53807">
    <property type="entry name" value="Helical backbone' metal receptor"/>
    <property type="match status" value="1"/>
</dbReference>
<dbReference type="Gene3D" id="3.40.50.1980">
    <property type="entry name" value="Nitrogenase molybdenum iron protein domain"/>
    <property type="match status" value="2"/>
</dbReference>
<dbReference type="PANTHER" id="PTHR30532:SF25">
    <property type="entry name" value="IRON(III) DICITRATE-BINDING PERIPLASMIC PROTEIN"/>
    <property type="match status" value="1"/>
</dbReference>
<keyword evidence="3" id="KW-0813">Transport</keyword>
<protein>
    <submittedName>
        <fullName evidence="8">Fe3+-citrate ABC transporter substrate-binding protein</fullName>
    </submittedName>
    <submittedName>
        <fullName evidence="9">Iron-siderophore ABC transporter substrate-binding protein</fullName>
    </submittedName>
</protein>
<accession>A0A1Q4HFY4</accession>
<gene>
    <name evidence="8" type="ORF">BV510_18935</name>
    <name evidence="9" type="ORF">CRI78_00180</name>
</gene>
<proteinExistence type="inferred from homology"/>
<feature type="signal peptide" evidence="6">
    <location>
        <begin position="1"/>
        <end position="19"/>
    </location>
</feature>
<feature type="compositionally biased region" description="Low complexity" evidence="5">
    <location>
        <begin position="60"/>
        <end position="72"/>
    </location>
</feature>
<sequence>MALLLAGVTVSFTVLTACGAPDSDPGAAASGSAQTPITSTTRIAGAGVLGNQRRPDESCAAAPAPAVSPDAPRTVRNASGSGIPASTEVRGDPQRIVALSFAELDALCALGLQDRVVGTTVPQPSYLGTVLHDAAGLGDRDAPDLAAVADAAPDLIFGSATQTPDSYAALAGIAPTVFTGSAADWQNTLRAVAAATGRPEAADAVLDGFEREAREAGERTDATHFQASVVQFTEDSMRVYGAENFPATVLRAVGVDRPAAQRFTDVPFIEVSISNLTEETDLSAADGDIVYLSFTGPAAKERATAVLNSAAWRKLSATRDDRVFAVNNEVWQTGQGVVAARGIIEDLRWLNAPIN</sequence>
<evidence type="ECO:0000256" key="1">
    <source>
        <dbReference type="ARBA" id="ARBA00004196"/>
    </source>
</evidence>
<dbReference type="CDD" id="cd01146">
    <property type="entry name" value="FhuD"/>
    <property type="match status" value="1"/>
</dbReference>
<dbReference type="GO" id="GO:1901678">
    <property type="term" value="P:iron coordination entity transport"/>
    <property type="evidence" value="ECO:0007669"/>
    <property type="project" value="UniProtKB-ARBA"/>
</dbReference>
<dbReference type="EMBL" id="PDCR01000001">
    <property type="protein sequence ID" value="PEG56326.1"/>
    <property type="molecule type" value="Genomic_DNA"/>
</dbReference>
<evidence type="ECO:0000313" key="10">
    <source>
        <dbReference type="Proteomes" id="UP000191039"/>
    </source>
</evidence>
<dbReference type="STRING" id="1801.BRW64_09250"/>
<reference evidence="8 10" key="1">
    <citation type="submission" date="2016-09" db="EMBL/GenBank/DDBJ databases">
        <title>genome sequences of unsequenced Mycobacteria.</title>
        <authorList>
            <person name="Greninger A.L."/>
            <person name="Jerome K.R."/>
            <person name="Mcnair B."/>
            <person name="Wallis C."/>
            <person name="Fang F."/>
        </authorList>
    </citation>
    <scope>NUCLEOTIDE SEQUENCE [LARGE SCALE GENOMIC DNA]</scope>
    <source>
        <strain evidence="8 10">BM1</strain>
    </source>
</reference>
<evidence type="ECO:0000256" key="3">
    <source>
        <dbReference type="ARBA" id="ARBA00022448"/>
    </source>
</evidence>
<evidence type="ECO:0000256" key="4">
    <source>
        <dbReference type="ARBA" id="ARBA00022729"/>
    </source>
</evidence>
<comment type="caution">
    <text evidence="9">The sequence shown here is derived from an EMBL/GenBank/DDBJ whole genome shotgun (WGS) entry which is preliminary data.</text>
</comment>